<dbReference type="SUPFAM" id="SSF54495">
    <property type="entry name" value="UBC-like"/>
    <property type="match status" value="1"/>
</dbReference>
<dbReference type="InterPro" id="IPR016135">
    <property type="entry name" value="UBQ-conjugating_enzyme/RWD"/>
</dbReference>
<evidence type="ECO:0000313" key="5">
    <source>
        <dbReference type="Proteomes" id="UP000078560"/>
    </source>
</evidence>
<proteinExistence type="predicted"/>
<dbReference type="InterPro" id="IPR000608">
    <property type="entry name" value="UBC"/>
</dbReference>
<gene>
    <name evidence="3" type="ORF">POVCU1_029580</name>
    <name evidence="2" type="ORF">POVCU2_0032160</name>
</gene>
<organism evidence="2 5">
    <name type="scientific">Plasmodium ovale curtisi</name>
    <dbReference type="NCBI Taxonomy" id="864141"/>
    <lineage>
        <taxon>Eukaryota</taxon>
        <taxon>Sar</taxon>
        <taxon>Alveolata</taxon>
        <taxon>Apicomplexa</taxon>
        <taxon>Aconoidasida</taxon>
        <taxon>Haemosporida</taxon>
        <taxon>Plasmodiidae</taxon>
        <taxon>Plasmodium</taxon>
        <taxon>Plasmodium (Plasmodium)</taxon>
    </lineage>
</organism>
<dbReference type="PROSITE" id="PS50127">
    <property type="entry name" value="UBC_2"/>
    <property type="match status" value="1"/>
</dbReference>
<dbReference type="EMBL" id="FLQV01000545">
    <property type="protein sequence ID" value="SBS95417.1"/>
    <property type="molecule type" value="Genomic_DNA"/>
</dbReference>
<name>A0A1A8W1N1_PLAOA</name>
<evidence type="ECO:0000313" key="2">
    <source>
        <dbReference type="EMBL" id="SBS85559.1"/>
    </source>
</evidence>
<dbReference type="Gene3D" id="3.10.110.10">
    <property type="entry name" value="Ubiquitin Conjugating Enzyme"/>
    <property type="match status" value="1"/>
</dbReference>
<dbReference type="Proteomes" id="UP000078546">
    <property type="component" value="Unassembled WGS sequence"/>
</dbReference>
<dbReference type="AlphaFoldDB" id="A0A1A8W1N1"/>
<evidence type="ECO:0000313" key="4">
    <source>
        <dbReference type="Proteomes" id="UP000078546"/>
    </source>
</evidence>
<dbReference type="PANTHER" id="PTHR24068">
    <property type="entry name" value="UBIQUITIN-CONJUGATING ENZYME E2"/>
    <property type="match status" value="1"/>
</dbReference>
<protein>
    <submittedName>
        <fullName evidence="2">Ubiquitin-conjugating enzyme E2, putative</fullName>
    </submittedName>
</protein>
<dbReference type="Pfam" id="PF00179">
    <property type="entry name" value="UQ_con"/>
    <property type="match status" value="1"/>
</dbReference>
<dbReference type="Proteomes" id="UP000078560">
    <property type="component" value="Unassembled WGS sequence"/>
</dbReference>
<accession>A0A1A8W1N1</accession>
<dbReference type="EMBL" id="FLQU01000431">
    <property type="protein sequence ID" value="SBS85559.1"/>
    <property type="molecule type" value="Genomic_DNA"/>
</dbReference>
<sequence>MTKNRLLIESREAKRQSDPDIILTHRYVAANWMKNLLGKILSKIQSFRCYVLFLVGCVFLVKPQHLFVLLSDVVAYFCFCAMSRPSSRERRSLAQVLHVFAHRSVHVCSSFKPRKVSMLDRHCSYGNMDTVFRELVYIEYNLYEWQAIIRGPKDSPYEGGHWKLSIKCKSTYPIDPPLITFMTKFFHPNVNFVTGTYYVTCELFPLEYMSTRGCIDREHSTNA</sequence>
<reference evidence="2" key="1">
    <citation type="submission" date="2016-05" db="EMBL/GenBank/DDBJ databases">
        <authorList>
            <person name="Lavstsen T."/>
            <person name="Jespersen J.S."/>
        </authorList>
    </citation>
    <scope>NUCLEOTIDE SEQUENCE [LARGE SCALE GENOMIC DNA]</scope>
</reference>
<evidence type="ECO:0000259" key="1">
    <source>
        <dbReference type="PROSITE" id="PS50127"/>
    </source>
</evidence>
<evidence type="ECO:0000313" key="3">
    <source>
        <dbReference type="EMBL" id="SBS95417.1"/>
    </source>
</evidence>
<feature type="domain" description="UBC core" evidence="1">
    <location>
        <begin position="107"/>
        <end position="223"/>
    </location>
</feature>
<reference evidence="4 5" key="2">
    <citation type="submission" date="2016-05" db="EMBL/GenBank/DDBJ databases">
        <authorList>
            <person name="Naeem Raeece"/>
        </authorList>
    </citation>
    <scope>NUCLEOTIDE SEQUENCE [LARGE SCALE GENOMIC DNA]</scope>
</reference>